<dbReference type="Proteomes" id="UP001501727">
    <property type="component" value="Unassembled WGS sequence"/>
</dbReference>
<feature type="chain" id="PRO_5047204827" description="SH3 domain-containing protein" evidence="1">
    <location>
        <begin position="29"/>
        <end position="172"/>
    </location>
</feature>
<evidence type="ECO:0000313" key="3">
    <source>
        <dbReference type="Proteomes" id="UP001501727"/>
    </source>
</evidence>
<keyword evidence="1" id="KW-0732">Signal</keyword>
<keyword evidence="3" id="KW-1185">Reference proteome</keyword>
<evidence type="ECO:0008006" key="4">
    <source>
        <dbReference type="Google" id="ProtNLM"/>
    </source>
</evidence>
<dbReference type="EMBL" id="BAAAZU010000030">
    <property type="protein sequence ID" value="GAA3931608.1"/>
    <property type="molecule type" value="Genomic_DNA"/>
</dbReference>
<accession>A0ABP7MWJ9</accession>
<gene>
    <name evidence="2" type="ORF">GCM10022229_26430</name>
</gene>
<evidence type="ECO:0000256" key="1">
    <source>
        <dbReference type="SAM" id="SignalP"/>
    </source>
</evidence>
<protein>
    <recommendedName>
        <fullName evidence="4">SH3 domain-containing protein</fullName>
    </recommendedName>
</protein>
<organism evidence="2 3">
    <name type="scientific">Luteimonas lutimaris</name>
    <dbReference type="NCBI Taxonomy" id="698645"/>
    <lineage>
        <taxon>Bacteria</taxon>
        <taxon>Pseudomonadati</taxon>
        <taxon>Pseudomonadota</taxon>
        <taxon>Gammaproteobacteria</taxon>
        <taxon>Lysobacterales</taxon>
        <taxon>Lysobacteraceae</taxon>
        <taxon>Luteimonas</taxon>
    </lineage>
</organism>
<evidence type="ECO:0000313" key="2">
    <source>
        <dbReference type="EMBL" id="GAA3931608.1"/>
    </source>
</evidence>
<feature type="signal peptide" evidence="1">
    <location>
        <begin position="1"/>
        <end position="28"/>
    </location>
</feature>
<dbReference type="RefSeq" id="WP_344760486.1">
    <property type="nucleotide sequence ID" value="NZ_BAAAZU010000030.1"/>
</dbReference>
<sequence length="172" mass="18411">MTRNPLSTTTCALAIGLAFIVAPSLSSAADSRSQYVAATSVCHVVNPAQAAQVRFRHLGVFNMPQGSAVQVACSIPGDYQANTDNGWIRIQARNYRSGPTTMNCTVSGGKRSLGVNNYPDTISLPANDSADKIWQDINKVNAFGHYNIVCILPPNVELSTIWFGEHDTGGLL</sequence>
<name>A0ABP7MWJ9_9GAMM</name>
<proteinExistence type="predicted"/>
<comment type="caution">
    <text evidence="2">The sequence shown here is derived from an EMBL/GenBank/DDBJ whole genome shotgun (WGS) entry which is preliminary data.</text>
</comment>
<reference evidence="3" key="1">
    <citation type="journal article" date="2019" name="Int. J. Syst. Evol. Microbiol.">
        <title>The Global Catalogue of Microorganisms (GCM) 10K type strain sequencing project: providing services to taxonomists for standard genome sequencing and annotation.</title>
        <authorList>
            <consortium name="The Broad Institute Genomics Platform"/>
            <consortium name="The Broad Institute Genome Sequencing Center for Infectious Disease"/>
            <person name="Wu L."/>
            <person name="Ma J."/>
        </authorList>
    </citation>
    <scope>NUCLEOTIDE SEQUENCE [LARGE SCALE GENOMIC DNA]</scope>
    <source>
        <strain evidence="3">JCM 16916</strain>
    </source>
</reference>